<dbReference type="GeneID" id="99721679"/>
<organism evidence="1 2">
    <name type="scientific">Pseudomonas lurida</name>
    <dbReference type="NCBI Taxonomy" id="244566"/>
    <lineage>
        <taxon>Bacteria</taxon>
        <taxon>Pseudomonadati</taxon>
        <taxon>Pseudomonadota</taxon>
        <taxon>Gammaproteobacteria</taxon>
        <taxon>Pseudomonadales</taxon>
        <taxon>Pseudomonadaceae</taxon>
        <taxon>Pseudomonas</taxon>
    </lineage>
</organism>
<accession>A0ABY9G2D8</accession>
<reference evidence="1 2" key="1">
    <citation type="submission" date="2023-02" db="EMBL/GenBank/DDBJ databases">
        <title>Evolution of Hrp T3SS in non-pathogenic Pseudomonas fluorescens.</title>
        <authorList>
            <person name="Liao K."/>
            <person name="Wei H."/>
            <person name="Gu Y."/>
        </authorList>
    </citation>
    <scope>NUCLEOTIDE SEQUENCE [LARGE SCALE GENOMIC DNA]</scope>
    <source>
        <strain evidence="1 2">FP2043</strain>
    </source>
</reference>
<sequence>MAIPDKHQCGFGWLSVYSLKSVFNLSCDSPQSASALRCSIFMLQCNASAAALHLRAIALFLVSDVYQGHAIDKFCSNCEIAVEVSLDGMSLVESIARDLSAPGMTPVLAIERALEAHLHERFAGAFSDILVKPPRVKFHAMYFKQRYASLPVLLGSEYETWYPEITLSTATSHAFDQIELTSEALELLPILYGGGVSKVYQLKRKDLKRQTNHTVRINHIKLGSEVIQAVLSRLVQSPPSQPLISNLDPLSSSWGLRIVSFDHMLSGKRLLCECSKAFHENAMANLEAGGYHRSALREYISTCGYGMGLCHLCIAKAAPEDERYGPSIETNYESYLDQVMFDLKVDQRTARAEVMHVLRLSRWRRESALYGLVREIFPDHQVLREASPGWLGRMRLDIYLPELGLAIEHQGEQHYRPLKVFGGEEAHLRVVERDASKRRLCAENGVEVIDFKFDAPLTKSSVRQRLSRFWGGNE</sequence>
<protein>
    <submittedName>
        <fullName evidence="1">Uncharacterized protein</fullName>
    </submittedName>
</protein>
<dbReference type="Proteomes" id="UP001236748">
    <property type="component" value="Chromosome"/>
</dbReference>
<proteinExistence type="predicted"/>
<evidence type="ECO:0000313" key="1">
    <source>
        <dbReference type="EMBL" id="WLH09762.1"/>
    </source>
</evidence>
<evidence type="ECO:0000313" key="2">
    <source>
        <dbReference type="Proteomes" id="UP001236748"/>
    </source>
</evidence>
<keyword evidence="2" id="KW-1185">Reference proteome</keyword>
<gene>
    <name evidence="1" type="ORF">PSH67_14175</name>
</gene>
<dbReference type="RefSeq" id="WP_141537480.1">
    <property type="nucleotide sequence ID" value="NZ_CP117450.1"/>
</dbReference>
<dbReference type="Gene3D" id="3.40.960.10">
    <property type="entry name" value="VSR Endonuclease"/>
    <property type="match status" value="1"/>
</dbReference>
<dbReference type="EMBL" id="CP117450">
    <property type="protein sequence ID" value="WLH09762.1"/>
    <property type="molecule type" value="Genomic_DNA"/>
</dbReference>
<name>A0ABY9G2D8_9PSED</name>